<evidence type="ECO:0000256" key="2">
    <source>
        <dbReference type="SAM" id="MobiDB-lite"/>
    </source>
</evidence>
<geneLocation type="plasmid" evidence="4 5">
    <name>pACHL01</name>
</geneLocation>
<name>B8HIZ8_PSECP</name>
<gene>
    <name evidence="4" type="ordered locus">Achl_4444</name>
</gene>
<accession>B8HIZ8</accession>
<keyword evidence="4" id="KW-0614">Plasmid</keyword>
<sequence>MNLADRLDAAAGITPSPAAEQPKAPATAAPVKETAPPPDALSGLKQRAGNALFERIGSRLNDPAMGEDELLAYAREELTQIVDAESVPLTGDEKQRLVSQISDDVMGYGPLQKLLDDESVSEIMVNGPDQIFVEQNGRVTESDARFKTEDHLRRVIEKIVSRVGRRIDESSPMVDARLADGSRVNAVIPPLAVNGSSLTIRKFAADPLKAADLVRFGSISPEMAELLDACVKAHLNIIVSGGTGTGKTTLLNVLSSFIPPGERIVTIEDAVELQLQQNHVVRLESRPSNVEGKGEITIRDLLKNSLRMRPDRIVVGECRGGEALDMLQAMNTGHDGSLSTIHSNSPRDAISRMETLVLMAGMDLPLRAVREQIASAVDVIVQLTRLRDGSRRVTHVTEVQGMEGDVVTLQDAFVFDYSAGVDEDGRFLGKPVSTGVRPKFTDKFNDLGIKLSPSVFGVPSMAGSR</sequence>
<dbReference type="SUPFAM" id="SSF52540">
    <property type="entry name" value="P-loop containing nucleoside triphosphate hydrolases"/>
    <property type="match status" value="1"/>
</dbReference>
<dbReference type="Gene3D" id="3.30.450.380">
    <property type="match status" value="1"/>
</dbReference>
<dbReference type="EMBL" id="CP001342">
    <property type="protein sequence ID" value="ACL42395.1"/>
    <property type="molecule type" value="Genomic_DNA"/>
</dbReference>
<evidence type="ECO:0000256" key="1">
    <source>
        <dbReference type="ARBA" id="ARBA00006611"/>
    </source>
</evidence>
<evidence type="ECO:0000259" key="3">
    <source>
        <dbReference type="Pfam" id="PF00437"/>
    </source>
</evidence>
<feature type="compositionally biased region" description="Low complexity" evidence="2">
    <location>
        <begin position="17"/>
        <end position="30"/>
    </location>
</feature>
<dbReference type="Pfam" id="PF00437">
    <property type="entry name" value="T2SSE"/>
    <property type="match status" value="1"/>
</dbReference>
<dbReference type="InterPro" id="IPR001482">
    <property type="entry name" value="T2SS/T4SS_dom"/>
</dbReference>
<dbReference type="PANTHER" id="PTHR30486:SF15">
    <property type="entry name" value="TYPE II_IV SECRETION SYSTEM ATPASE"/>
    <property type="match status" value="1"/>
</dbReference>
<dbReference type="InterPro" id="IPR027417">
    <property type="entry name" value="P-loop_NTPase"/>
</dbReference>
<organism evidence="4 5">
    <name type="scientific">Pseudarthrobacter chlorophenolicus (strain ATCC 700700 / DSM 12829 / CIP 107037 / JCM 12360 / KCTC 9906 / NCIMB 13794 / A6)</name>
    <name type="common">Arthrobacter chlorophenolicus</name>
    <dbReference type="NCBI Taxonomy" id="452863"/>
    <lineage>
        <taxon>Bacteria</taxon>
        <taxon>Bacillati</taxon>
        <taxon>Actinomycetota</taxon>
        <taxon>Actinomycetes</taxon>
        <taxon>Micrococcales</taxon>
        <taxon>Micrococcaceae</taxon>
        <taxon>Pseudarthrobacter</taxon>
    </lineage>
</organism>
<dbReference type="HOGENOM" id="CLU_005379_4_1_11"/>
<dbReference type="GO" id="GO:0016887">
    <property type="term" value="F:ATP hydrolysis activity"/>
    <property type="evidence" value="ECO:0007669"/>
    <property type="project" value="InterPro"/>
</dbReference>
<protein>
    <submittedName>
        <fullName evidence="4">Type II secretion system protein E</fullName>
    </submittedName>
</protein>
<dbReference type="PANTHER" id="PTHR30486">
    <property type="entry name" value="TWITCHING MOTILITY PROTEIN PILT"/>
    <property type="match status" value="1"/>
</dbReference>
<dbReference type="Proteomes" id="UP000002505">
    <property type="component" value="Plasmid pACHL01"/>
</dbReference>
<dbReference type="CDD" id="cd01130">
    <property type="entry name" value="VirB11-like_ATPase"/>
    <property type="match status" value="1"/>
</dbReference>
<dbReference type="Gene3D" id="3.40.50.300">
    <property type="entry name" value="P-loop containing nucleotide triphosphate hydrolases"/>
    <property type="match status" value="1"/>
</dbReference>
<feature type="domain" description="Bacterial type II secretion system protein E" evidence="3">
    <location>
        <begin position="107"/>
        <end position="390"/>
    </location>
</feature>
<dbReference type="FunFam" id="3.40.50.300:FF:000521">
    <property type="entry name" value="Type II secretion system protein E"/>
    <property type="match status" value="1"/>
</dbReference>
<feature type="region of interest" description="Disordered" evidence="2">
    <location>
        <begin position="1"/>
        <end position="44"/>
    </location>
</feature>
<dbReference type="KEGG" id="ach:Achl_4444"/>
<comment type="similarity">
    <text evidence="1">Belongs to the GSP E family.</text>
</comment>
<dbReference type="OrthoDB" id="9810761at2"/>
<reference evidence="4" key="1">
    <citation type="submission" date="2009-01" db="EMBL/GenBank/DDBJ databases">
        <title>Complete sequence of plasmid1 of Arthrobacter chlorophenolicus A6.</title>
        <authorList>
            <consortium name="US DOE Joint Genome Institute"/>
            <person name="Lucas S."/>
            <person name="Copeland A."/>
            <person name="Lapidus A."/>
            <person name="Glavina del Rio T."/>
            <person name="Tice H."/>
            <person name="Bruce D."/>
            <person name="Goodwin L."/>
            <person name="Pitluck S."/>
            <person name="Goltsman E."/>
            <person name="Clum A."/>
            <person name="Larimer F."/>
            <person name="Land M."/>
            <person name="Hauser L."/>
            <person name="Kyrpides N."/>
            <person name="Mikhailova N."/>
            <person name="Jansson J."/>
            <person name="Richardson P."/>
        </authorList>
    </citation>
    <scope>NUCLEOTIDE SEQUENCE [LARGE SCALE GENOMIC DNA]</scope>
    <source>
        <strain evidence="4">A6</strain>
        <plasmid evidence="4">pACHL01</plasmid>
    </source>
</reference>
<evidence type="ECO:0000313" key="4">
    <source>
        <dbReference type="EMBL" id="ACL42395.1"/>
    </source>
</evidence>
<dbReference type="AlphaFoldDB" id="B8HIZ8"/>
<keyword evidence="5" id="KW-1185">Reference proteome</keyword>
<dbReference type="InterPro" id="IPR050921">
    <property type="entry name" value="T4SS_GSP_E_ATPase"/>
</dbReference>
<dbReference type="RefSeq" id="WP_012623412.1">
    <property type="nucleotide sequence ID" value="NC_011879.1"/>
</dbReference>
<proteinExistence type="inferred from homology"/>
<evidence type="ECO:0000313" key="5">
    <source>
        <dbReference type="Proteomes" id="UP000002505"/>
    </source>
</evidence>